<protein>
    <submittedName>
        <fullName evidence="2">Uncharacterized protein</fullName>
    </submittedName>
</protein>
<comment type="caution">
    <text evidence="2">The sequence shown here is derived from an EMBL/GenBank/DDBJ whole genome shotgun (WGS) entry which is preliminary data.</text>
</comment>
<dbReference type="Proteomes" id="UP000315496">
    <property type="component" value="Chromosome 1"/>
</dbReference>
<sequence length="276" mass="30664">MPLPDVRRRLLALYRADTERLRILVREGNLSRRSAQDLSIALETQFRTRLPVLLEHAEAHAARRREAGAAFLAGAPGPTTQQAFVAAALQDLEAMQLADLRKRHPWLETICPDSWYVENVRPVLPKSVVTLMRDSPECRRCVLVIPSVPLKSRPLSPGTAARILAEVSLQARVHYEARMSRCAEVRDEEPCLMLEGARVKSCRGGDVVDGSDSGPVVVLGLEGNEEPHRQELNLGTHASRIELDRQRGQLGPKDRLPSDDLESNIGRNGQDENSVE</sequence>
<evidence type="ECO:0000256" key="1">
    <source>
        <dbReference type="SAM" id="MobiDB-lite"/>
    </source>
</evidence>
<proteinExistence type="predicted"/>
<name>A0A4Z1T8A8_GIAMU</name>
<evidence type="ECO:0000313" key="2">
    <source>
        <dbReference type="EMBL" id="TNJ30353.1"/>
    </source>
</evidence>
<feature type="compositionally biased region" description="Basic and acidic residues" evidence="1">
    <location>
        <begin position="239"/>
        <end position="258"/>
    </location>
</feature>
<dbReference type="EMBL" id="VDLU01000001">
    <property type="protein sequence ID" value="TNJ30353.1"/>
    <property type="molecule type" value="Genomic_DNA"/>
</dbReference>
<dbReference type="AlphaFoldDB" id="A0A4Z1T8A8"/>
<evidence type="ECO:0000313" key="3">
    <source>
        <dbReference type="Proteomes" id="UP000315496"/>
    </source>
</evidence>
<accession>A0A4Z1T8A8</accession>
<organism evidence="2 3">
    <name type="scientific">Giardia muris</name>
    <dbReference type="NCBI Taxonomy" id="5742"/>
    <lineage>
        <taxon>Eukaryota</taxon>
        <taxon>Metamonada</taxon>
        <taxon>Diplomonadida</taxon>
        <taxon>Hexamitidae</taxon>
        <taxon>Giardiinae</taxon>
        <taxon>Giardia</taxon>
    </lineage>
</organism>
<gene>
    <name evidence="2" type="ORF">GMRT_11575</name>
</gene>
<feature type="region of interest" description="Disordered" evidence="1">
    <location>
        <begin position="223"/>
        <end position="276"/>
    </location>
</feature>
<keyword evidence="3" id="KW-1185">Reference proteome</keyword>
<reference evidence="2 3" key="1">
    <citation type="submission" date="2019-05" db="EMBL/GenBank/DDBJ databases">
        <title>The compact genome of Giardia muris reveals important steps in the evolution of intestinal protozoan parasites.</title>
        <authorList>
            <person name="Xu F."/>
            <person name="Jimenez-Gonzalez A."/>
            <person name="Einarsson E."/>
            <person name="Astvaldsson A."/>
            <person name="Peirasmaki D."/>
            <person name="Eckmann L."/>
            <person name="Andersson J.O."/>
            <person name="Svard S.G."/>
            <person name="Jerlstrom-Hultqvist J."/>
        </authorList>
    </citation>
    <scope>NUCLEOTIDE SEQUENCE [LARGE SCALE GENOMIC DNA]</scope>
    <source>
        <strain evidence="2 3">Roberts-Thomson</strain>
    </source>
</reference>
<dbReference type="VEuPathDB" id="GiardiaDB:GMRT_11575"/>